<dbReference type="GO" id="GO:0044283">
    <property type="term" value="P:small molecule biosynthetic process"/>
    <property type="evidence" value="ECO:0007669"/>
    <property type="project" value="UniProtKB-ARBA"/>
</dbReference>
<dbReference type="EMBL" id="PDLM01000009">
    <property type="protein sequence ID" value="RDW69675.1"/>
    <property type="molecule type" value="Genomic_DNA"/>
</dbReference>
<dbReference type="InterPro" id="IPR050231">
    <property type="entry name" value="Iron_ascorbate_oxido_reductase"/>
</dbReference>
<evidence type="ECO:0000256" key="2">
    <source>
        <dbReference type="RuleBase" id="RU003682"/>
    </source>
</evidence>
<organism evidence="4 5">
    <name type="scientific">Coleophoma cylindrospora</name>
    <dbReference type="NCBI Taxonomy" id="1849047"/>
    <lineage>
        <taxon>Eukaryota</taxon>
        <taxon>Fungi</taxon>
        <taxon>Dikarya</taxon>
        <taxon>Ascomycota</taxon>
        <taxon>Pezizomycotina</taxon>
        <taxon>Leotiomycetes</taxon>
        <taxon>Helotiales</taxon>
        <taxon>Dermateaceae</taxon>
        <taxon>Coleophoma</taxon>
    </lineage>
</organism>
<dbReference type="GO" id="GO:0016491">
    <property type="term" value="F:oxidoreductase activity"/>
    <property type="evidence" value="ECO:0007669"/>
    <property type="project" value="UniProtKB-KW"/>
</dbReference>
<keyword evidence="2" id="KW-0479">Metal-binding</keyword>
<sequence>MEIKTLDFSRFHTGTEAERYEFSKLLLTGFASTGFVKLINHGFSREEISRTFEENRRFFELNDSVKAPIANEDGPKPQRGWSSVGAEKTGLLNTGGKINLSKPDIEGRQDAKEHFDIGPSGDTEFPNKWPNDKLIPGFRPWIESYFDRSQQITLELMEALEIAMQLPKGAFVEKCQGHASELRLNHYPGISVKTLEEGQTSRIWPHTDFGIITLLSQDDVGGLEIKDKNHPTNFLPVPREDPAELVVNIGDTLERWTNGFLQAGLHQVTTPREMLNRCDETLRPRRSNAFFLKAHRQMSVGPLSQFVAEKTPARYEDMTALAYQQRRTAIVY</sequence>
<dbReference type="InterPro" id="IPR027443">
    <property type="entry name" value="IPNS-like_sf"/>
</dbReference>
<dbReference type="PANTHER" id="PTHR47990">
    <property type="entry name" value="2-OXOGLUTARATE (2OG) AND FE(II)-DEPENDENT OXYGENASE SUPERFAMILY PROTEIN-RELATED"/>
    <property type="match status" value="1"/>
</dbReference>
<evidence type="ECO:0000259" key="3">
    <source>
        <dbReference type="PROSITE" id="PS51471"/>
    </source>
</evidence>
<dbReference type="Gene3D" id="2.60.120.330">
    <property type="entry name" value="B-lactam Antibiotic, Isopenicillin N Synthase, Chain"/>
    <property type="match status" value="1"/>
</dbReference>
<evidence type="ECO:0000256" key="1">
    <source>
        <dbReference type="ARBA" id="ARBA00008056"/>
    </source>
</evidence>
<comment type="caution">
    <text evidence="4">The sequence shown here is derived from an EMBL/GenBank/DDBJ whole genome shotgun (WGS) entry which is preliminary data.</text>
</comment>
<accession>A0A3D8R6J9</accession>
<dbReference type="OrthoDB" id="288590at2759"/>
<keyword evidence="2" id="KW-0408">Iron</keyword>
<dbReference type="InterPro" id="IPR026992">
    <property type="entry name" value="DIOX_N"/>
</dbReference>
<dbReference type="Pfam" id="PF03171">
    <property type="entry name" value="2OG-FeII_Oxy"/>
    <property type="match status" value="1"/>
</dbReference>
<gene>
    <name evidence="4" type="ORF">BP6252_08695</name>
</gene>
<comment type="similarity">
    <text evidence="1 2">Belongs to the iron/ascorbate-dependent oxidoreductase family.</text>
</comment>
<dbReference type="AlphaFoldDB" id="A0A3D8R6J9"/>
<proteinExistence type="inferred from homology"/>
<dbReference type="Pfam" id="PF14226">
    <property type="entry name" value="DIOX_N"/>
    <property type="match status" value="1"/>
</dbReference>
<dbReference type="InterPro" id="IPR044861">
    <property type="entry name" value="IPNS-like_FE2OG_OXY"/>
</dbReference>
<keyword evidence="2" id="KW-0560">Oxidoreductase</keyword>
<dbReference type="PROSITE" id="PS51471">
    <property type="entry name" value="FE2OG_OXY"/>
    <property type="match status" value="1"/>
</dbReference>
<protein>
    <submittedName>
        <fullName evidence="4">Clavaminate synthase-like protein</fullName>
    </submittedName>
</protein>
<dbReference type="SUPFAM" id="SSF51197">
    <property type="entry name" value="Clavaminate synthase-like"/>
    <property type="match status" value="1"/>
</dbReference>
<reference evidence="4 5" key="1">
    <citation type="journal article" date="2018" name="IMA Fungus">
        <title>IMA Genome-F 9: Draft genome sequence of Annulohypoxylon stygium, Aspergillus mulundensis, Berkeleyomyces basicola (syn. Thielaviopsis basicola), Ceratocystis smalleyi, two Cercospora beticola strains, Coleophoma cylindrospora, Fusarium fracticaudum, Phialophora cf. hyalina, and Morchella septimelata.</title>
        <authorList>
            <person name="Wingfield B.D."/>
            <person name="Bills G.F."/>
            <person name="Dong Y."/>
            <person name="Huang W."/>
            <person name="Nel W.J."/>
            <person name="Swalarsk-Parry B.S."/>
            <person name="Vaghefi N."/>
            <person name="Wilken P.M."/>
            <person name="An Z."/>
            <person name="de Beer Z.W."/>
            <person name="De Vos L."/>
            <person name="Chen L."/>
            <person name="Duong T.A."/>
            <person name="Gao Y."/>
            <person name="Hammerbacher A."/>
            <person name="Kikkert J.R."/>
            <person name="Li Y."/>
            <person name="Li H."/>
            <person name="Li K."/>
            <person name="Li Q."/>
            <person name="Liu X."/>
            <person name="Ma X."/>
            <person name="Naidoo K."/>
            <person name="Pethybridge S.J."/>
            <person name="Sun J."/>
            <person name="Steenkamp E.T."/>
            <person name="van der Nest M.A."/>
            <person name="van Wyk S."/>
            <person name="Wingfield M.J."/>
            <person name="Xiong C."/>
            <person name="Yue Q."/>
            <person name="Zhang X."/>
        </authorList>
    </citation>
    <scope>NUCLEOTIDE SEQUENCE [LARGE SCALE GENOMIC DNA]</scope>
    <source>
        <strain evidence="4 5">BP6252</strain>
    </source>
</reference>
<keyword evidence="5" id="KW-1185">Reference proteome</keyword>
<dbReference type="GO" id="GO:0046872">
    <property type="term" value="F:metal ion binding"/>
    <property type="evidence" value="ECO:0007669"/>
    <property type="project" value="UniProtKB-KW"/>
</dbReference>
<dbReference type="InterPro" id="IPR005123">
    <property type="entry name" value="Oxoglu/Fe-dep_dioxygenase_dom"/>
</dbReference>
<dbReference type="STRING" id="1849047.A0A3D8R6J9"/>
<feature type="domain" description="Fe2OG dioxygenase" evidence="3">
    <location>
        <begin position="178"/>
        <end position="294"/>
    </location>
</feature>
<evidence type="ECO:0000313" key="5">
    <source>
        <dbReference type="Proteomes" id="UP000256645"/>
    </source>
</evidence>
<name>A0A3D8R6J9_9HELO</name>
<dbReference type="Proteomes" id="UP000256645">
    <property type="component" value="Unassembled WGS sequence"/>
</dbReference>
<evidence type="ECO:0000313" key="4">
    <source>
        <dbReference type="EMBL" id="RDW69675.1"/>
    </source>
</evidence>